<dbReference type="AlphaFoldDB" id="A0A159Z6S1"/>
<keyword evidence="1" id="KW-0547">Nucleotide-binding</keyword>
<evidence type="ECO:0000313" key="2">
    <source>
        <dbReference type="EMBL" id="AMY71072.1"/>
    </source>
</evidence>
<comment type="similarity">
    <text evidence="1">Belongs to the LamB/PxpA family.</text>
</comment>
<dbReference type="GO" id="GO:0005975">
    <property type="term" value="P:carbohydrate metabolic process"/>
    <property type="evidence" value="ECO:0007669"/>
    <property type="project" value="InterPro"/>
</dbReference>
<comment type="catalytic activity">
    <reaction evidence="1">
        <text>5-oxo-L-proline + ATP + 2 H2O = L-glutamate + ADP + phosphate + H(+)</text>
        <dbReference type="Rhea" id="RHEA:10348"/>
        <dbReference type="ChEBI" id="CHEBI:15377"/>
        <dbReference type="ChEBI" id="CHEBI:15378"/>
        <dbReference type="ChEBI" id="CHEBI:29985"/>
        <dbReference type="ChEBI" id="CHEBI:30616"/>
        <dbReference type="ChEBI" id="CHEBI:43474"/>
        <dbReference type="ChEBI" id="CHEBI:58402"/>
        <dbReference type="ChEBI" id="CHEBI:456216"/>
        <dbReference type="EC" id="3.5.2.9"/>
    </reaction>
</comment>
<dbReference type="GO" id="GO:0017168">
    <property type="term" value="F:5-oxoprolinase (ATP-hydrolyzing) activity"/>
    <property type="evidence" value="ECO:0007669"/>
    <property type="project" value="UniProtKB-UniRule"/>
</dbReference>
<organism evidence="2 3">
    <name type="scientific">Frigidibacter mobilis</name>
    <dbReference type="NCBI Taxonomy" id="1335048"/>
    <lineage>
        <taxon>Bacteria</taxon>
        <taxon>Pseudomonadati</taxon>
        <taxon>Pseudomonadota</taxon>
        <taxon>Alphaproteobacteria</taxon>
        <taxon>Rhodobacterales</taxon>
        <taxon>Paracoccaceae</taxon>
        <taxon>Frigidibacter</taxon>
    </lineage>
</organism>
<dbReference type="EC" id="3.5.2.9" evidence="1"/>
<dbReference type="GO" id="GO:0005524">
    <property type="term" value="F:ATP binding"/>
    <property type="evidence" value="ECO:0007669"/>
    <property type="project" value="UniProtKB-UniRule"/>
</dbReference>
<dbReference type="PANTHER" id="PTHR30292:SF0">
    <property type="entry name" value="5-OXOPROLINASE SUBUNIT A"/>
    <property type="match status" value="1"/>
</dbReference>
<dbReference type="InterPro" id="IPR005501">
    <property type="entry name" value="LamB/YcsF/PxpA-like"/>
</dbReference>
<dbReference type="CDD" id="cd10787">
    <property type="entry name" value="LamB_YcsF_like"/>
    <property type="match status" value="1"/>
</dbReference>
<keyword evidence="1" id="KW-0378">Hydrolase</keyword>
<name>A0A159Z6S1_9RHOB</name>
<dbReference type="RefSeq" id="WP_066815915.1">
    <property type="nucleotide sequence ID" value="NZ_CP012661.1"/>
</dbReference>
<dbReference type="SUPFAM" id="SSF88713">
    <property type="entry name" value="Glycoside hydrolase/deacetylase"/>
    <property type="match status" value="1"/>
</dbReference>
<comment type="function">
    <text evidence="1">Catalyzes the cleavage of 5-oxoproline to form L-glutamate coupled to the hydrolysis of ATP to ADP and inorganic phosphate.</text>
</comment>
<sequence length="254" mass="26160">MRIDLNADLGEGFGPWAMGDDTALLQIVTTANVACGFHAGDPAIMRATVREAKACGVAVGAHPGYADLAGFGRRAMPGVTVAEIENLIAYQVGAMAAICALEGHPMTHVKTHGALGNACADDDALALAVGRAILAVDPSLRFMVMPGTATDRAADHLGLCPIREIYADRTYADSFNLTPRGHAGAALHDPTEALARVLDMVTNGHITATSGKRLPVQIDSVCVHGDSPYAVSMARHLRAGLVAAGMTVCAAGAP</sequence>
<dbReference type="EMBL" id="CP012661">
    <property type="protein sequence ID" value="AMY71072.1"/>
    <property type="molecule type" value="Genomic_DNA"/>
</dbReference>
<protein>
    <recommendedName>
        <fullName evidence="1">5-oxoprolinase subunit A</fullName>
        <shortName evidence="1">5-OPase subunit A</shortName>
        <ecNumber evidence="1">3.5.2.9</ecNumber>
    </recommendedName>
    <alternativeName>
        <fullName evidence="1">5-oxoprolinase (ATP-hydrolyzing) subunit A</fullName>
    </alternativeName>
</protein>
<dbReference type="HAMAP" id="MF_00691">
    <property type="entry name" value="PxpA"/>
    <property type="match status" value="1"/>
</dbReference>
<keyword evidence="1" id="KW-0067">ATP-binding</keyword>
<dbReference type="OrthoDB" id="9773478at2"/>
<dbReference type="NCBIfam" id="NF003816">
    <property type="entry name" value="PRK05406.1-5"/>
    <property type="match status" value="1"/>
</dbReference>
<reference evidence="2 3" key="1">
    <citation type="submission" date="2015-09" db="EMBL/GenBank/DDBJ databases">
        <title>Complete genome sequence of Defluviimonas alba cai42t isolated from an oilfield in Xinjiang.</title>
        <authorList>
            <person name="Geng S."/>
            <person name="Pan X."/>
            <person name="Wu X."/>
        </authorList>
    </citation>
    <scope>NUCLEOTIDE SEQUENCE [LARGE SCALE GENOMIC DNA]</scope>
    <source>
        <strain evidence="3">cai42</strain>
    </source>
</reference>
<keyword evidence="3" id="KW-1185">Reference proteome</keyword>
<accession>A0A159Z6S1</accession>
<gene>
    <name evidence="1" type="primary">pxpA</name>
    <name evidence="2" type="ORF">AKL17_3850</name>
</gene>
<dbReference type="NCBIfam" id="NF003814">
    <property type="entry name" value="PRK05406.1-3"/>
    <property type="match status" value="1"/>
</dbReference>
<evidence type="ECO:0000256" key="1">
    <source>
        <dbReference type="HAMAP-Rule" id="MF_00691"/>
    </source>
</evidence>
<dbReference type="PANTHER" id="PTHR30292">
    <property type="entry name" value="UNCHARACTERIZED PROTEIN YBGL-RELATED"/>
    <property type="match status" value="1"/>
</dbReference>
<proteinExistence type="inferred from homology"/>
<evidence type="ECO:0000313" key="3">
    <source>
        <dbReference type="Proteomes" id="UP000076128"/>
    </source>
</evidence>
<dbReference type="InterPro" id="IPR011330">
    <property type="entry name" value="Glyco_hydro/deAcase_b/a-brl"/>
</dbReference>
<dbReference type="Gene3D" id="3.20.20.370">
    <property type="entry name" value="Glycoside hydrolase/deacetylase"/>
    <property type="match status" value="1"/>
</dbReference>
<dbReference type="Pfam" id="PF03746">
    <property type="entry name" value="LamB_YcsF"/>
    <property type="match status" value="1"/>
</dbReference>
<dbReference type="STRING" id="1335048.AKL17_3850"/>
<comment type="subunit">
    <text evidence="1">Forms a complex composed of PxpA, PxpB and PxpC.</text>
</comment>
<dbReference type="KEGG" id="daa:AKL17_3850"/>
<dbReference type="PATRIC" id="fig|1335048.3.peg.3991"/>
<dbReference type="Proteomes" id="UP000076128">
    <property type="component" value="Chromosome"/>
</dbReference>